<dbReference type="InterPro" id="IPR041703">
    <property type="entry name" value="Rho_factor_ATP-bd"/>
</dbReference>
<dbReference type="GO" id="GO:0006353">
    <property type="term" value="P:DNA-templated transcription termination"/>
    <property type="evidence" value="ECO:0007669"/>
    <property type="project" value="UniProtKB-UniRule"/>
</dbReference>
<sequence length="637" mass="71720">MALISRRRAAAASEEPAATNPQPELDLQSAESNPSQAENSGAEEEKPAKVVRRRKITIKAEKTEPALAEEEPSEKQPESYASATPDYSSEINETSLPQNQENQNTESYTNQEANPEEGQQSAEASETSENGEQQSQEGQGYQPRTYRNYRNYNNNNNNRGDYNNNRDNNYNNQRGRFDRRQSYRERIAARNAARDEATAQAQIIENPEEFESKPKLLINDLTKMSMPELRNLAIEYGYPEEELPAMKKQDLIFVILKSHTERGGLIFASGSLEILPDGYGFLRSPQNSYLPGPDDIYISPSQIRLFNLKTGDTIYGQTRSPKEGERFFALLRIMTVNFDEPRVAQTRVPFENLTPLYPKEKLTLETISTEYSTRIIDLFAPIGKGQRLLIVAPPKAGKTTILQKVANAITANNPEVYLIVLLIDERPEEVTDMERAIKGEVISSTFDEQATRHVQVAEMVLEKAKRLVEHKRDVVILLDSITRLARAYNVTVPTSGKVLSGGVDSNALHKPKRFFGAARNIEEGGSLTIISTALIDTGSRMDEVIFEEFKGTGNSEIDLDRRLAERRLFPAINIKKSGTRKEELLLDEATLQKLWVLRKVINPMEDAEITELILEQMKKSRNNEAFLTNMNTGSAAL</sequence>
<gene>
    <name evidence="9" type="primary">rho</name>
    <name evidence="14" type="ORF">HNP76_000632</name>
</gene>
<dbReference type="AlphaFoldDB" id="A0A7W8LLF1"/>
<feature type="region of interest" description="Disordered" evidence="12">
    <location>
        <begin position="1"/>
        <end position="181"/>
    </location>
</feature>
<dbReference type="InterPro" id="IPR003593">
    <property type="entry name" value="AAA+_ATPase"/>
</dbReference>
<dbReference type="InterPro" id="IPR027417">
    <property type="entry name" value="P-loop_NTPase"/>
</dbReference>
<dbReference type="GO" id="GO:0005524">
    <property type="term" value="F:ATP binding"/>
    <property type="evidence" value="ECO:0007669"/>
    <property type="project" value="UniProtKB-UniRule"/>
</dbReference>
<evidence type="ECO:0000256" key="8">
    <source>
        <dbReference type="ARBA" id="ARBA00023163"/>
    </source>
</evidence>
<dbReference type="EMBL" id="JACHFQ010000002">
    <property type="protein sequence ID" value="MBB5225288.1"/>
    <property type="molecule type" value="Genomic_DNA"/>
</dbReference>
<organism evidence="14 15">
    <name type="scientific">Treponema ruminis</name>
    <dbReference type="NCBI Taxonomy" id="744515"/>
    <lineage>
        <taxon>Bacteria</taxon>
        <taxon>Pseudomonadati</taxon>
        <taxon>Spirochaetota</taxon>
        <taxon>Spirochaetia</taxon>
        <taxon>Spirochaetales</taxon>
        <taxon>Treponemataceae</taxon>
        <taxon>Treponema</taxon>
    </lineage>
</organism>
<comment type="caution">
    <text evidence="14">The sequence shown here is derived from an EMBL/GenBank/DDBJ whole genome shotgun (WGS) entry which is preliminary data.</text>
</comment>
<evidence type="ECO:0000256" key="11">
    <source>
        <dbReference type="PROSITE-ProRule" id="PRU01203"/>
    </source>
</evidence>
<dbReference type="PANTHER" id="PTHR46425">
    <property type="entry name" value="TRANSCRIPTION TERMINATION FACTOR RHO"/>
    <property type="match status" value="1"/>
</dbReference>
<evidence type="ECO:0000256" key="10">
    <source>
        <dbReference type="NCBIfam" id="TIGR00767"/>
    </source>
</evidence>
<evidence type="ECO:0000313" key="15">
    <source>
        <dbReference type="Proteomes" id="UP000518887"/>
    </source>
</evidence>
<dbReference type="FunFam" id="3.40.50.300:FF:000072">
    <property type="entry name" value="Transcription termination factor Rho"/>
    <property type="match status" value="1"/>
</dbReference>
<dbReference type="PROSITE" id="PS51856">
    <property type="entry name" value="RHO_RNA_BD"/>
    <property type="match status" value="1"/>
</dbReference>
<evidence type="ECO:0000256" key="7">
    <source>
        <dbReference type="ARBA" id="ARBA00023015"/>
    </source>
</evidence>
<dbReference type="PANTHER" id="PTHR46425:SF1">
    <property type="entry name" value="TRANSCRIPTION TERMINATION FACTOR RHO"/>
    <property type="match status" value="1"/>
</dbReference>
<evidence type="ECO:0000256" key="12">
    <source>
        <dbReference type="SAM" id="MobiDB-lite"/>
    </source>
</evidence>
<keyword evidence="8 9" id="KW-0804">Transcription</keyword>
<dbReference type="Pfam" id="PF07498">
    <property type="entry name" value="Rho_N"/>
    <property type="match status" value="1"/>
</dbReference>
<dbReference type="InterPro" id="IPR000194">
    <property type="entry name" value="ATPase_F1/V1/A1_a/bsu_nucl-bd"/>
</dbReference>
<dbReference type="GO" id="GO:0004386">
    <property type="term" value="F:helicase activity"/>
    <property type="evidence" value="ECO:0007669"/>
    <property type="project" value="UniProtKB-UniRule"/>
</dbReference>
<dbReference type="SMART" id="SM00382">
    <property type="entry name" value="AAA"/>
    <property type="match status" value="1"/>
</dbReference>
<proteinExistence type="inferred from homology"/>
<feature type="binding site" evidence="9">
    <location>
        <begin position="395"/>
        <end position="400"/>
    </location>
    <ligand>
        <name>ATP</name>
        <dbReference type="ChEBI" id="CHEBI:30616"/>
    </ligand>
</feature>
<dbReference type="Gene3D" id="3.40.50.300">
    <property type="entry name" value="P-loop containing nucleotide triphosphate hydrolases"/>
    <property type="match status" value="1"/>
</dbReference>
<dbReference type="Pfam" id="PF07497">
    <property type="entry name" value="Rho_RNA_bind"/>
    <property type="match status" value="1"/>
</dbReference>
<dbReference type="InterPro" id="IPR011112">
    <property type="entry name" value="Rho-like_N"/>
</dbReference>
<dbReference type="NCBIfam" id="TIGR00767">
    <property type="entry name" value="rho"/>
    <property type="match status" value="1"/>
</dbReference>
<dbReference type="InterPro" id="IPR011129">
    <property type="entry name" value="CSD"/>
</dbReference>
<dbReference type="GO" id="GO:0003723">
    <property type="term" value="F:RNA binding"/>
    <property type="evidence" value="ECO:0007669"/>
    <property type="project" value="UniProtKB-UniRule"/>
</dbReference>
<feature type="compositionally biased region" description="Polar residues" evidence="12">
    <location>
        <begin position="79"/>
        <end position="124"/>
    </location>
</feature>
<comment type="subunit">
    <text evidence="9">Homohexamer. The homohexamer assembles into an open ring structure.</text>
</comment>
<accession>A0A7W8LLF1</accession>
<evidence type="ECO:0000259" key="13">
    <source>
        <dbReference type="PROSITE" id="PS51856"/>
    </source>
</evidence>
<evidence type="ECO:0000313" key="14">
    <source>
        <dbReference type="EMBL" id="MBB5225288.1"/>
    </source>
</evidence>
<protein>
    <recommendedName>
        <fullName evidence="9 10">Transcription termination factor Rho</fullName>
        <ecNumber evidence="9 10">3.6.4.-</ecNumber>
    </recommendedName>
    <alternativeName>
        <fullName evidence="9">ATP-dependent helicase Rho</fullName>
    </alternativeName>
</protein>
<keyword evidence="5 9" id="KW-0067">ATP-binding</keyword>
<dbReference type="SUPFAM" id="SSF68912">
    <property type="entry name" value="Rho N-terminal domain-like"/>
    <property type="match status" value="1"/>
</dbReference>
<evidence type="ECO:0000256" key="3">
    <source>
        <dbReference type="ARBA" id="ARBA00022801"/>
    </source>
</evidence>
<reference evidence="14 15" key="1">
    <citation type="submission" date="2020-08" db="EMBL/GenBank/DDBJ databases">
        <title>Genomic Encyclopedia of Type Strains, Phase IV (KMG-IV): sequencing the most valuable type-strain genomes for metagenomic binning, comparative biology and taxonomic classification.</title>
        <authorList>
            <person name="Goeker M."/>
        </authorList>
    </citation>
    <scope>NUCLEOTIDE SEQUENCE [LARGE SCALE GENOMIC DNA]</scope>
    <source>
        <strain evidence="14 15">DSM 103462</strain>
    </source>
</reference>
<keyword evidence="6 9" id="KW-0694">RNA-binding</keyword>
<dbReference type="SMART" id="SM00959">
    <property type="entry name" value="Rho_N"/>
    <property type="match status" value="1"/>
</dbReference>
<dbReference type="SUPFAM" id="SSF50249">
    <property type="entry name" value="Nucleic acid-binding proteins"/>
    <property type="match status" value="1"/>
</dbReference>
<keyword evidence="1 9" id="KW-0806">Transcription termination</keyword>
<evidence type="ECO:0000256" key="4">
    <source>
        <dbReference type="ARBA" id="ARBA00022806"/>
    </source>
</evidence>
<keyword evidence="3 9" id="KW-0378">Hydrolase</keyword>
<dbReference type="HAMAP" id="MF_01884">
    <property type="entry name" value="Rho"/>
    <property type="match status" value="1"/>
</dbReference>
<dbReference type="InterPro" id="IPR036269">
    <property type="entry name" value="Rho_N_sf"/>
</dbReference>
<evidence type="ECO:0000256" key="6">
    <source>
        <dbReference type="ARBA" id="ARBA00022884"/>
    </source>
</evidence>
<dbReference type="Proteomes" id="UP000518887">
    <property type="component" value="Unassembled WGS sequence"/>
</dbReference>
<dbReference type="SMART" id="SM00357">
    <property type="entry name" value="CSP"/>
    <property type="match status" value="1"/>
</dbReference>
<keyword evidence="15" id="KW-1185">Reference proteome</keyword>
<dbReference type="InterPro" id="IPR011113">
    <property type="entry name" value="Rho_RNA-bd"/>
</dbReference>
<keyword evidence="4 9" id="KW-0347">Helicase</keyword>
<name>A0A7W8LLF1_9SPIR</name>
<dbReference type="SUPFAM" id="SSF52540">
    <property type="entry name" value="P-loop containing nucleoside triphosphate hydrolases"/>
    <property type="match status" value="1"/>
</dbReference>
<evidence type="ECO:0000256" key="2">
    <source>
        <dbReference type="ARBA" id="ARBA00022741"/>
    </source>
</evidence>
<feature type="compositionally biased region" description="Low complexity" evidence="12">
    <location>
        <begin position="125"/>
        <end position="174"/>
    </location>
</feature>
<keyword evidence="2 9" id="KW-0547">Nucleotide-binding</keyword>
<dbReference type="GO" id="GO:0008186">
    <property type="term" value="F:ATP-dependent activity, acting on RNA"/>
    <property type="evidence" value="ECO:0007669"/>
    <property type="project" value="UniProtKB-UniRule"/>
</dbReference>
<evidence type="ECO:0000256" key="1">
    <source>
        <dbReference type="ARBA" id="ARBA00022472"/>
    </source>
</evidence>
<comment type="caution">
    <text evidence="9">Lacks conserved residue(s) required for the propagation of feature annotation.</text>
</comment>
<dbReference type="Gene3D" id="2.40.50.140">
    <property type="entry name" value="Nucleic acid-binding proteins"/>
    <property type="match status" value="1"/>
</dbReference>
<evidence type="ECO:0000256" key="5">
    <source>
        <dbReference type="ARBA" id="ARBA00022840"/>
    </source>
</evidence>
<dbReference type="CDD" id="cd01128">
    <property type="entry name" value="rho_factor_C"/>
    <property type="match status" value="1"/>
</dbReference>
<dbReference type="RefSeq" id="WP_184657428.1">
    <property type="nucleotide sequence ID" value="NZ_CP031518.1"/>
</dbReference>
<feature type="binding site" evidence="9">
    <location>
        <position position="426"/>
    </location>
    <ligand>
        <name>ATP</name>
        <dbReference type="ChEBI" id="CHEBI:30616"/>
    </ligand>
</feature>
<keyword evidence="7 9" id="KW-0805">Transcription regulation</keyword>
<feature type="compositionally biased region" description="Polar residues" evidence="12">
    <location>
        <begin position="29"/>
        <end position="39"/>
    </location>
</feature>
<dbReference type="NCBIfam" id="NF006886">
    <property type="entry name" value="PRK09376.1"/>
    <property type="match status" value="1"/>
</dbReference>
<dbReference type="InterPro" id="IPR004665">
    <property type="entry name" value="Term_rho"/>
</dbReference>
<dbReference type="GO" id="GO:0005829">
    <property type="term" value="C:cytosol"/>
    <property type="evidence" value="ECO:0007669"/>
    <property type="project" value="UniProtKB-ARBA"/>
</dbReference>
<feature type="domain" description="Rho RNA-BD" evidence="13">
    <location>
        <begin position="265"/>
        <end position="340"/>
    </location>
</feature>
<dbReference type="GO" id="GO:0016787">
    <property type="term" value="F:hydrolase activity"/>
    <property type="evidence" value="ECO:0007669"/>
    <property type="project" value="UniProtKB-KW"/>
</dbReference>
<dbReference type="CDD" id="cd04459">
    <property type="entry name" value="Rho_CSD"/>
    <property type="match status" value="1"/>
</dbReference>
<comment type="similarity">
    <text evidence="9 11">Belongs to the Rho family.</text>
</comment>
<dbReference type="InterPro" id="IPR012340">
    <property type="entry name" value="NA-bd_OB-fold"/>
</dbReference>
<dbReference type="Pfam" id="PF00006">
    <property type="entry name" value="ATP-synt_ab"/>
    <property type="match status" value="1"/>
</dbReference>
<dbReference type="EC" id="3.6.4.-" evidence="9 10"/>
<evidence type="ECO:0000256" key="9">
    <source>
        <dbReference type="HAMAP-Rule" id="MF_01884"/>
    </source>
</evidence>
<comment type="function">
    <text evidence="9">Facilitates transcription termination by a mechanism that involves Rho binding to the nascent RNA, activation of Rho's RNA-dependent ATPase activity, and release of the mRNA from the DNA template.</text>
</comment>